<reference evidence="3" key="1">
    <citation type="submission" date="2021-01" db="EMBL/GenBank/DDBJ databases">
        <authorList>
            <person name="Corre E."/>
            <person name="Pelletier E."/>
            <person name="Niang G."/>
            <person name="Scheremetjew M."/>
            <person name="Finn R."/>
            <person name="Kale V."/>
            <person name="Holt S."/>
            <person name="Cochrane G."/>
            <person name="Meng A."/>
            <person name="Brown T."/>
            <person name="Cohen L."/>
        </authorList>
    </citation>
    <scope>NUCLEOTIDE SEQUENCE</scope>
    <source>
        <strain evidence="3">308</strain>
    </source>
</reference>
<proteinExistence type="predicted"/>
<organism evidence="3">
    <name type="scientific">Corethron hystrix</name>
    <dbReference type="NCBI Taxonomy" id="216773"/>
    <lineage>
        <taxon>Eukaryota</taxon>
        <taxon>Sar</taxon>
        <taxon>Stramenopiles</taxon>
        <taxon>Ochrophyta</taxon>
        <taxon>Bacillariophyta</taxon>
        <taxon>Coscinodiscophyceae</taxon>
        <taxon>Corethrophycidae</taxon>
        <taxon>Corethrales</taxon>
        <taxon>Corethraceae</taxon>
        <taxon>Corethron</taxon>
    </lineage>
</organism>
<accession>A0A6U5LYN7</accession>
<evidence type="ECO:0000313" key="3">
    <source>
        <dbReference type="EMBL" id="CAD8902579.1"/>
    </source>
</evidence>
<dbReference type="EMBL" id="HBFR01040741">
    <property type="protein sequence ID" value="CAD8902578.1"/>
    <property type="molecule type" value="Transcribed_RNA"/>
</dbReference>
<dbReference type="InterPro" id="IPR036938">
    <property type="entry name" value="PAP2/HPO_sf"/>
</dbReference>
<dbReference type="AlphaFoldDB" id="A0A6U5LYN7"/>
<dbReference type="EMBL" id="HBFR01040742">
    <property type="protein sequence ID" value="CAD8902579.1"/>
    <property type="molecule type" value="Transcribed_RNA"/>
</dbReference>
<evidence type="ECO:0000313" key="2">
    <source>
        <dbReference type="EMBL" id="CAD8902578.1"/>
    </source>
</evidence>
<feature type="signal peptide" evidence="1">
    <location>
        <begin position="1"/>
        <end position="26"/>
    </location>
</feature>
<feature type="chain" id="PRO_5036192209" description="Ricin B lectin domain-containing protein" evidence="1">
    <location>
        <begin position="27"/>
        <end position="396"/>
    </location>
</feature>
<evidence type="ECO:0008006" key="4">
    <source>
        <dbReference type="Google" id="ProtNLM"/>
    </source>
</evidence>
<keyword evidence="1" id="KW-0732">Signal</keyword>
<name>A0A6U5LYN7_9STRA</name>
<dbReference type="SUPFAM" id="SSF48317">
    <property type="entry name" value="Acid phosphatase/Vanadium-dependent haloperoxidase"/>
    <property type="match status" value="1"/>
</dbReference>
<evidence type="ECO:0000256" key="1">
    <source>
        <dbReference type="SAM" id="SignalP"/>
    </source>
</evidence>
<dbReference type="Gene3D" id="2.80.10.50">
    <property type="match status" value="2"/>
</dbReference>
<gene>
    <name evidence="2" type="ORF">CHYS00102_LOCUS29797</name>
    <name evidence="3" type="ORF">CHYS00102_LOCUS29798</name>
</gene>
<protein>
    <recommendedName>
        <fullName evidence="4">Ricin B lectin domain-containing protein</fullName>
    </recommendedName>
</protein>
<sequence>MHSAASSISLWLPVVLNLSPEQEAEARHVDYAVSYARTIAGVHYTTDNIAGLALGQEIIAQKLPTLLNNWYGSDIGNVMKKIASKRFSWTSYHNSVGGIQLPSLIIKHFNSGRRIYARSEREGFLGVGATYFGAVYDDQRWDFKQVSCPNSTATDCYYIINSHSKRSLFEITDVNPFAKIGAGNPKFFNDRGKWKLIEFQVKGRKIFIIQNAVSGGRIFAHKNKRFGLTDPNGPIHPDQYWFVDGGEIDIPPLIIKHLHSGSRLYAQHNKNASERPGGTTGRVYNNQRWKFKPVSCDGSSTYDCYYIINYFSKGGLYEISMHSRLVEVKAPSEYNDNEKWKLIEHQIEGQQAFSITNVASGNRLFAQKGKTGHYEIGAAFPDGEIATNQYWSIIGL</sequence>